<dbReference type="InterPro" id="IPR018060">
    <property type="entry name" value="HTH_AraC"/>
</dbReference>
<dbReference type="RefSeq" id="WP_313873107.1">
    <property type="nucleotide sequence ID" value="NZ_JAVBIK010000001.1"/>
</dbReference>
<keyword evidence="2" id="KW-0238">DNA-binding</keyword>
<keyword evidence="3" id="KW-0804">Transcription</keyword>
<name>A0ABU3KHM8_9BURK</name>
<evidence type="ECO:0000259" key="4">
    <source>
        <dbReference type="PROSITE" id="PS01124"/>
    </source>
</evidence>
<dbReference type="SMART" id="SM00342">
    <property type="entry name" value="HTH_ARAC"/>
    <property type="match status" value="1"/>
</dbReference>
<organism evidence="5 6">
    <name type="scientific">Rhodoferax potami</name>
    <dbReference type="NCBI Taxonomy" id="3068338"/>
    <lineage>
        <taxon>Bacteria</taxon>
        <taxon>Pseudomonadati</taxon>
        <taxon>Pseudomonadota</taxon>
        <taxon>Betaproteobacteria</taxon>
        <taxon>Burkholderiales</taxon>
        <taxon>Comamonadaceae</taxon>
        <taxon>Rhodoferax</taxon>
    </lineage>
</organism>
<proteinExistence type="predicted"/>
<dbReference type="Pfam" id="PF12625">
    <property type="entry name" value="Arabinose_bd"/>
    <property type="match status" value="1"/>
</dbReference>
<evidence type="ECO:0000256" key="2">
    <source>
        <dbReference type="ARBA" id="ARBA00023125"/>
    </source>
</evidence>
<dbReference type="SUPFAM" id="SSF46689">
    <property type="entry name" value="Homeodomain-like"/>
    <property type="match status" value="1"/>
</dbReference>
<dbReference type="Pfam" id="PF12833">
    <property type="entry name" value="HTH_18"/>
    <property type="match status" value="1"/>
</dbReference>
<evidence type="ECO:0000256" key="3">
    <source>
        <dbReference type="ARBA" id="ARBA00023163"/>
    </source>
</evidence>
<keyword evidence="6" id="KW-1185">Reference proteome</keyword>
<comment type="caution">
    <text evidence="5">The sequence shown here is derived from an EMBL/GenBank/DDBJ whole genome shotgun (WGS) entry which is preliminary data.</text>
</comment>
<dbReference type="Proteomes" id="UP001321700">
    <property type="component" value="Unassembled WGS sequence"/>
</dbReference>
<dbReference type="PANTHER" id="PTHR47894:SF1">
    <property type="entry name" value="HTH-TYPE TRANSCRIPTIONAL REGULATOR VQSM"/>
    <property type="match status" value="1"/>
</dbReference>
<evidence type="ECO:0000256" key="1">
    <source>
        <dbReference type="ARBA" id="ARBA00023015"/>
    </source>
</evidence>
<dbReference type="PROSITE" id="PS01124">
    <property type="entry name" value="HTH_ARAC_FAMILY_2"/>
    <property type="match status" value="1"/>
</dbReference>
<dbReference type="Gene3D" id="1.10.10.60">
    <property type="entry name" value="Homeodomain-like"/>
    <property type="match status" value="1"/>
</dbReference>
<evidence type="ECO:0000313" key="6">
    <source>
        <dbReference type="Proteomes" id="UP001321700"/>
    </source>
</evidence>
<gene>
    <name evidence="5" type="ORF">RAE19_00675</name>
</gene>
<protein>
    <submittedName>
        <fullName evidence="5">AraC family transcriptional regulator ligand-binding domain-containing protein</fullName>
    </submittedName>
</protein>
<accession>A0ABU3KHM8</accession>
<keyword evidence="1" id="KW-0805">Transcription regulation</keyword>
<dbReference type="InterPro" id="IPR009057">
    <property type="entry name" value="Homeodomain-like_sf"/>
</dbReference>
<feature type="domain" description="HTH araC/xylS-type" evidence="4">
    <location>
        <begin position="231"/>
        <end position="329"/>
    </location>
</feature>
<sequence>MKHASKFAIQRGWKLLLADMALPVGEVLAWAGLPGDMFSRPDASLSPADFFKLWNGMEQVAGGDDLPLRFGRAISVEAFDPPIFASLCAPNMNVALQRLSSFKRLIGPMILEVQVTSNGTSADLSCYGYEGHLPRSLAATEMVFFTQLARLATRKQVVPLRVELVQLPDDCAPLEAFFGCDLQAADRNRITFSPQDAARPFLTEDNAMWESFEPALMKRITDQDHTAKASERVHSALLELLPGGRSGIDDVATKLLTSRRTLQRQLLAEGLSFQDVLNRTRRELAEHYLRQDAITPGEVSWLLGFQDGNSFIRAFKGWTGSTPGQYRSNMPRQPAPM</sequence>
<dbReference type="PANTHER" id="PTHR47894">
    <property type="entry name" value="HTH-TYPE TRANSCRIPTIONAL REGULATOR GADX"/>
    <property type="match status" value="1"/>
</dbReference>
<reference evidence="5 6" key="1">
    <citation type="submission" date="2023-08" db="EMBL/GenBank/DDBJ databases">
        <title>Rhodoferax potami sp. nov. and Rhodoferax mekongensis sp. nov., isolated from the Mekong River in Thailand.</title>
        <authorList>
            <person name="Kitikhun S."/>
            <person name="Charoenyingcharoen P."/>
            <person name="Siriarchawattana P."/>
            <person name="Likhitrattanapisal S."/>
            <person name="Nilsakha T."/>
            <person name="Chanpet A."/>
            <person name="Rattanawaree P."/>
            <person name="Ingsriswang S."/>
        </authorList>
    </citation>
    <scope>NUCLEOTIDE SEQUENCE [LARGE SCALE GENOMIC DNA]</scope>
    <source>
        <strain evidence="5 6">TBRC 17660</strain>
    </source>
</reference>
<evidence type="ECO:0000313" key="5">
    <source>
        <dbReference type="EMBL" id="MDT7517269.1"/>
    </source>
</evidence>
<dbReference type="InterPro" id="IPR032687">
    <property type="entry name" value="AraC-type_N"/>
</dbReference>
<dbReference type="EMBL" id="JAVBIK010000001">
    <property type="protein sequence ID" value="MDT7517269.1"/>
    <property type="molecule type" value="Genomic_DNA"/>
</dbReference>